<protein>
    <submittedName>
        <fullName evidence="3">Polysaccharide deacetylase</fullName>
    </submittedName>
</protein>
<dbReference type="Pfam" id="PF01522">
    <property type="entry name" value="Polysacc_deac_1"/>
    <property type="match status" value="1"/>
</dbReference>
<sequence>MKYKSIGILMTIATMSSLIGCSVQKVSVEYEDNAIESKEVFNNNLEYAEKELVELEEKKNIEKAKQEELERLKAITKNVETEIKDSLNDNTSEVSSGGLDNKKYGWGLKRGVNGALPDAGPGRSELLSKYHGYYLGNINEKVIYLTFDNGYENGNTHMILDILKKNNVKAAFFVTTPYIDENPDIIKRMFDEGHVVGNHSTTHPSMPSLNSIDAFRKELDGCSNAYKNITNTDMESFFRPPMGEFSVQSLSYTKELGYKSIFWSFAYKDWDVKNQPNPSEAKETIYKNIHNGEIMLLHSVSKTNTEILDEVIKTITSRGYEFKTLRDLP</sequence>
<dbReference type="PROSITE" id="PS51257">
    <property type="entry name" value="PROKAR_LIPOPROTEIN"/>
    <property type="match status" value="1"/>
</dbReference>
<evidence type="ECO:0000259" key="2">
    <source>
        <dbReference type="PROSITE" id="PS51677"/>
    </source>
</evidence>
<feature type="domain" description="NodB homology" evidence="2">
    <location>
        <begin position="141"/>
        <end position="323"/>
    </location>
</feature>
<dbReference type="NCBIfam" id="TIGR02884">
    <property type="entry name" value="spore_pdaA"/>
    <property type="match status" value="1"/>
</dbReference>
<gene>
    <name evidence="3" type="primary">PdeG</name>
</gene>
<feature type="coiled-coil region" evidence="1">
    <location>
        <begin position="38"/>
        <end position="89"/>
    </location>
</feature>
<keyword evidence="1" id="KW-0175">Coiled coil</keyword>
<dbReference type="InterPro" id="IPR050248">
    <property type="entry name" value="Polysacc_deacetylase_ArnD"/>
</dbReference>
<dbReference type="AlphaFoldDB" id="A0A173N043"/>
<name>A0A173N043_CLOCL</name>
<dbReference type="GO" id="GO:0016810">
    <property type="term" value="F:hydrolase activity, acting on carbon-nitrogen (but not peptide) bonds"/>
    <property type="evidence" value="ECO:0007669"/>
    <property type="project" value="InterPro"/>
</dbReference>
<dbReference type="InterPro" id="IPR011330">
    <property type="entry name" value="Glyco_hydro/deAcase_b/a-brl"/>
</dbReference>
<dbReference type="Gene3D" id="3.20.20.370">
    <property type="entry name" value="Glycoside hydrolase/deacetylase"/>
    <property type="match status" value="1"/>
</dbReference>
<dbReference type="SUPFAM" id="SSF88713">
    <property type="entry name" value="Glycoside hydrolase/deacetylase"/>
    <property type="match status" value="1"/>
</dbReference>
<dbReference type="PANTHER" id="PTHR10587">
    <property type="entry name" value="GLYCOSYL TRANSFERASE-RELATED"/>
    <property type="match status" value="1"/>
</dbReference>
<organism evidence="3">
    <name type="scientific">Clostridium cellulovorans</name>
    <dbReference type="NCBI Taxonomy" id="1493"/>
    <lineage>
        <taxon>Bacteria</taxon>
        <taxon>Bacillati</taxon>
        <taxon>Bacillota</taxon>
        <taxon>Clostridia</taxon>
        <taxon>Eubacteriales</taxon>
        <taxon>Clostridiaceae</taxon>
        <taxon>Clostridium</taxon>
    </lineage>
</organism>
<reference evidence="3" key="1">
    <citation type="submission" date="2009-04" db="EMBL/GenBank/DDBJ databases">
        <title>Clostridium cellulovorans cellulosomal and noncellulosomal genes.</title>
        <authorList>
            <person name="Tamaru Y."/>
        </authorList>
    </citation>
    <scope>NUCLEOTIDE SEQUENCE</scope>
</reference>
<dbReference type="InterPro" id="IPR014235">
    <property type="entry name" value="Spore_PdaA"/>
</dbReference>
<evidence type="ECO:0000313" key="3">
    <source>
        <dbReference type="EMBL" id="BAV13105.1"/>
    </source>
</evidence>
<dbReference type="GO" id="GO:0016020">
    <property type="term" value="C:membrane"/>
    <property type="evidence" value="ECO:0007669"/>
    <property type="project" value="TreeGrafter"/>
</dbReference>
<dbReference type="PANTHER" id="PTHR10587:SF78">
    <property type="entry name" value="PEPTIDOGLYCAN-N-ACETYLMURAMIC ACID DEACETYLASE PDAA"/>
    <property type="match status" value="1"/>
</dbReference>
<dbReference type="GO" id="GO:0005975">
    <property type="term" value="P:carbohydrate metabolic process"/>
    <property type="evidence" value="ECO:0007669"/>
    <property type="project" value="InterPro"/>
</dbReference>
<dbReference type="PROSITE" id="PS51677">
    <property type="entry name" value="NODB"/>
    <property type="match status" value="1"/>
</dbReference>
<proteinExistence type="predicted"/>
<evidence type="ECO:0000256" key="1">
    <source>
        <dbReference type="SAM" id="Coils"/>
    </source>
</evidence>
<dbReference type="EMBL" id="AB499206">
    <property type="protein sequence ID" value="BAV13105.1"/>
    <property type="molecule type" value="Genomic_DNA"/>
</dbReference>
<accession>A0A173N043</accession>
<dbReference type="CDD" id="cd10948">
    <property type="entry name" value="CE4_BsPdaA_like"/>
    <property type="match status" value="1"/>
</dbReference>
<dbReference type="InterPro" id="IPR002509">
    <property type="entry name" value="NODB_dom"/>
</dbReference>